<proteinExistence type="predicted"/>
<reference evidence="1 2" key="1">
    <citation type="submission" date="2024-06" db="EMBL/GenBank/DDBJ databases">
        <title>Genomic Encyclopedia of Type Strains, Phase IV (KMG-IV): sequencing the most valuable type-strain genomes for metagenomic binning, comparative biology and taxonomic classification.</title>
        <authorList>
            <person name="Goeker M."/>
        </authorList>
    </citation>
    <scope>NUCLEOTIDE SEQUENCE [LARGE SCALE GENOMIC DNA]</scope>
    <source>
        <strain evidence="1 2">DSM 21331</strain>
    </source>
</reference>
<dbReference type="EMBL" id="JBEPMM010000003">
    <property type="protein sequence ID" value="MET3692037.1"/>
    <property type="molecule type" value="Genomic_DNA"/>
</dbReference>
<accession>A0ABV2L2H9</accession>
<organism evidence="1 2">
    <name type="scientific">Methylobacterium goesingense</name>
    <dbReference type="NCBI Taxonomy" id="243690"/>
    <lineage>
        <taxon>Bacteria</taxon>
        <taxon>Pseudomonadati</taxon>
        <taxon>Pseudomonadota</taxon>
        <taxon>Alphaproteobacteria</taxon>
        <taxon>Hyphomicrobiales</taxon>
        <taxon>Methylobacteriaceae</taxon>
        <taxon>Methylobacterium</taxon>
    </lineage>
</organism>
<protein>
    <recommendedName>
        <fullName evidence="3">Helix-turn-helix domain-containing protein</fullName>
    </recommendedName>
</protein>
<evidence type="ECO:0008006" key="3">
    <source>
        <dbReference type="Google" id="ProtNLM"/>
    </source>
</evidence>
<comment type="caution">
    <text evidence="1">The sequence shown here is derived from an EMBL/GenBank/DDBJ whole genome shotgun (WGS) entry which is preliminary data.</text>
</comment>
<dbReference type="Proteomes" id="UP001549145">
    <property type="component" value="Unassembled WGS sequence"/>
</dbReference>
<gene>
    <name evidence="1" type="ORF">ABID43_001568</name>
</gene>
<name>A0ABV2L2H9_9HYPH</name>
<dbReference type="RefSeq" id="WP_306424573.1">
    <property type="nucleotide sequence ID" value="NZ_BPQL01000060.1"/>
</dbReference>
<sequence>MAAWLRQRIGRIRRERIEVATLRLLEIRSNVRVESDRYKREAMAGETDDLAAGVARQALRRAAEPHTLAAAALAVDAARSTVARRLGPDVGTGPASA</sequence>
<evidence type="ECO:0000313" key="1">
    <source>
        <dbReference type="EMBL" id="MET3692037.1"/>
    </source>
</evidence>
<evidence type="ECO:0000313" key="2">
    <source>
        <dbReference type="Proteomes" id="UP001549145"/>
    </source>
</evidence>
<keyword evidence="2" id="KW-1185">Reference proteome</keyword>